<dbReference type="Proteomes" id="UP000612893">
    <property type="component" value="Unassembled WGS sequence"/>
</dbReference>
<name>A0A934K074_9BACT</name>
<accession>A0A934K074</accession>
<comment type="caution">
    <text evidence="1">The sequence shown here is derived from an EMBL/GenBank/DDBJ whole genome shotgun (WGS) entry which is preliminary data.</text>
</comment>
<sequence>MVEYALILVLVAIIVIAVLTTMGPQLSVAFKDVVNEVSRTRS</sequence>
<protein>
    <submittedName>
        <fullName evidence="1">Flp family type IVb pilin</fullName>
    </submittedName>
</protein>
<dbReference type="InterPro" id="IPR007047">
    <property type="entry name" value="Flp_Fap"/>
</dbReference>
<dbReference type="AlphaFoldDB" id="A0A934K074"/>
<evidence type="ECO:0000313" key="2">
    <source>
        <dbReference type="Proteomes" id="UP000612893"/>
    </source>
</evidence>
<reference evidence="1" key="1">
    <citation type="submission" date="2020-10" db="EMBL/GenBank/DDBJ databases">
        <title>Ca. Dormibacterota MAGs.</title>
        <authorList>
            <person name="Montgomery K."/>
        </authorList>
    </citation>
    <scope>NUCLEOTIDE SEQUENCE [LARGE SCALE GENOMIC DNA]</scope>
    <source>
        <strain evidence="1">SC8812_S17_10</strain>
    </source>
</reference>
<gene>
    <name evidence="1" type="ORF">JF922_08635</name>
</gene>
<dbReference type="EMBL" id="JAEKNR010000095">
    <property type="protein sequence ID" value="MBJ7598137.1"/>
    <property type="molecule type" value="Genomic_DNA"/>
</dbReference>
<keyword evidence="2" id="KW-1185">Reference proteome</keyword>
<dbReference type="Pfam" id="PF04964">
    <property type="entry name" value="Flp_Fap"/>
    <property type="match status" value="1"/>
</dbReference>
<organism evidence="1 2">
    <name type="scientific">Candidatus Nephthysia bennettiae</name>
    <dbReference type="NCBI Taxonomy" id="3127016"/>
    <lineage>
        <taxon>Bacteria</taxon>
        <taxon>Bacillati</taxon>
        <taxon>Candidatus Dormiibacterota</taxon>
        <taxon>Candidatus Dormibacteria</taxon>
        <taxon>Candidatus Dormibacterales</taxon>
        <taxon>Candidatus Dormibacteraceae</taxon>
        <taxon>Candidatus Nephthysia</taxon>
    </lineage>
</organism>
<evidence type="ECO:0000313" key="1">
    <source>
        <dbReference type="EMBL" id="MBJ7598137.1"/>
    </source>
</evidence>
<proteinExistence type="predicted"/>